<evidence type="ECO:0000313" key="2">
    <source>
        <dbReference type="EMBL" id="MDP9870434.1"/>
    </source>
</evidence>
<sequence length="70" mass="7185">MPGPCSTPKALAADGRILDGKSALSRAGAKSGEGMDAVDYNAIRTLPPVAKDLPPKARAKKAVADRRNGL</sequence>
<protein>
    <submittedName>
        <fullName evidence="2">Uncharacterized protein</fullName>
    </submittedName>
</protein>
<keyword evidence="3" id="KW-1185">Reference proteome</keyword>
<proteinExistence type="predicted"/>
<feature type="region of interest" description="Disordered" evidence="1">
    <location>
        <begin position="51"/>
        <end position="70"/>
    </location>
</feature>
<organism evidence="2 3">
    <name type="scientific">Streptosporangium brasiliense</name>
    <dbReference type="NCBI Taxonomy" id="47480"/>
    <lineage>
        <taxon>Bacteria</taxon>
        <taxon>Bacillati</taxon>
        <taxon>Actinomycetota</taxon>
        <taxon>Actinomycetes</taxon>
        <taxon>Streptosporangiales</taxon>
        <taxon>Streptosporangiaceae</taxon>
        <taxon>Streptosporangium</taxon>
    </lineage>
</organism>
<reference evidence="2 3" key="1">
    <citation type="submission" date="2023-07" db="EMBL/GenBank/DDBJ databases">
        <title>Sequencing the genomes of 1000 actinobacteria strains.</title>
        <authorList>
            <person name="Klenk H.-P."/>
        </authorList>
    </citation>
    <scope>NUCLEOTIDE SEQUENCE [LARGE SCALE GENOMIC DNA]</scope>
    <source>
        <strain evidence="2 3">DSM 44109</strain>
    </source>
</reference>
<evidence type="ECO:0000313" key="3">
    <source>
        <dbReference type="Proteomes" id="UP001230426"/>
    </source>
</evidence>
<evidence type="ECO:0000256" key="1">
    <source>
        <dbReference type="SAM" id="MobiDB-lite"/>
    </source>
</evidence>
<gene>
    <name evidence="2" type="ORF">J2S55_009772</name>
</gene>
<dbReference type="Proteomes" id="UP001230426">
    <property type="component" value="Unassembled WGS sequence"/>
</dbReference>
<comment type="caution">
    <text evidence="2">The sequence shown here is derived from an EMBL/GenBank/DDBJ whole genome shotgun (WGS) entry which is preliminary data.</text>
</comment>
<accession>A0ABT9RMB5</accession>
<dbReference type="EMBL" id="JAUSRB010000004">
    <property type="protein sequence ID" value="MDP9870434.1"/>
    <property type="molecule type" value="Genomic_DNA"/>
</dbReference>
<dbReference type="RefSeq" id="WP_306876351.1">
    <property type="nucleotide sequence ID" value="NZ_JAUSRB010000004.1"/>
</dbReference>
<name>A0ABT9RMB5_9ACTN</name>